<dbReference type="GO" id="GO:0042393">
    <property type="term" value="F:histone binding"/>
    <property type="evidence" value="ECO:0007669"/>
    <property type="project" value="TreeGrafter"/>
</dbReference>
<keyword evidence="2" id="KW-0479">Metal-binding</keyword>
<feature type="compositionally biased region" description="Basic and acidic residues" evidence="12">
    <location>
        <begin position="225"/>
        <end position="234"/>
    </location>
</feature>
<dbReference type="GO" id="GO:0140658">
    <property type="term" value="F:ATP-dependent chromatin remodeler activity"/>
    <property type="evidence" value="ECO:0007669"/>
    <property type="project" value="TreeGrafter"/>
</dbReference>
<feature type="region of interest" description="Disordered" evidence="12">
    <location>
        <begin position="137"/>
        <end position="164"/>
    </location>
</feature>
<dbReference type="GO" id="GO:0008270">
    <property type="term" value="F:zinc ion binding"/>
    <property type="evidence" value="ECO:0007669"/>
    <property type="project" value="UniProtKB-KW"/>
</dbReference>
<feature type="coiled-coil region" evidence="11">
    <location>
        <begin position="2029"/>
        <end position="2082"/>
    </location>
</feature>
<dbReference type="InterPro" id="IPR027417">
    <property type="entry name" value="P-loop_NTPase"/>
</dbReference>
<dbReference type="PANTHER" id="PTHR45623">
    <property type="entry name" value="CHROMODOMAIN-HELICASE-DNA-BINDING PROTEIN 3-RELATED-RELATED"/>
    <property type="match status" value="1"/>
</dbReference>
<dbReference type="Gene3D" id="3.30.40.10">
    <property type="entry name" value="Zinc/RING finger domain, C3HC4 (zinc finger)"/>
    <property type="match status" value="1"/>
</dbReference>
<dbReference type="InterPro" id="IPR038718">
    <property type="entry name" value="SNF2-like_sf"/>
</dbReference>
<feature type="domain" description="Helicase C-terminal" evidence="15">
    <location>
        <begin position="882"/>
        <end position="1045"/>
    </location>
</feature>
<comment type="caution">
    <text evidence="16">The sequence shown here is derived from an EMBL/GenBank/DDBJ whole genome shotgun (WGS) entry which is preliminary data.</text>
</comment>
<keyword evidence="17" id="KW-1185">Reference proteome</keyword>
<dbReference type="PROSITE" id="PS51194">
    <property type="entry name" value="HELICASE_CTER"/>
    <property type="match status" value="1"/>
</dbReference>
<dbReference type="PROSITE" id="PS01359">
    <property type="entry name" value="ZF_PHD_1"/>
    <property type="match status" value="1"/>
</dbReference>
<dbReference type="EMBL" id="WHWC01000002">
    <property type="protein sequence ID" value="KAG8387652.1"/>
    <property type="molecule type" value="Genomic_DNA"/>
</dbReference>
<evidence type="ECO:0000256" key="6">
    <source>
        <dbReference type="ARBA" id="ARBA00022801"/>
    </source>
</evidence>
<evidence type="ECO:0000256" key="2">
    <source>
        <dbReference type="ARBA" id="ARBA00022723"/>
    </source>
</evidence>
<dbReference type="Gene3D" id="3.40.50.10810">
    <property type="entry name" value="Tandem AAA-ATPase domain"/>
    <property type="match status" value="1"/>
</dbReference>
<keyword evidence="3" id="KW-0677">Repeat</keyword>
<dbReference type="InterPro" id="IPR001650">
    <property type="entry name" value="Helicase_C-like"/>
</dbReference>
<dbReference type="InterPro" id="IPR013083">
    <property type="entry name" value="Znf_RING/FYVE/PHD"/>
</dbReference>
<feature type="compositionally biased region" description="Polar residues" evidence="12">
    <location>
        <begin position="1526"/>
        <end position="1542"/>
    </location>
</feature>
<dbReference type="GO" id="GO:0003677">
    <property type="term" value="F:DNA binding"/>
    <property type="evidence" value="ECO:0007669"/>
    <property type="project" value="TreeGrafter"/>
</dbReference>
<dbReference type="GO" id="GO:0005634">
    <property type="term" value="C:nucleus"/>
    <property type="evidence" value="ECO:0007669"/>
    <property type="project" value="UniProtKB-SubCell"/>
</dbReference>
<evidence type="ECO:0000256" key="4">
    <source>
        <dbReference type="ARBA" id="ARBA00022741"/>
    </source>
</evidence>
<dbReference type="InterPro" id="IPR056882">
    <property type="entry name" value="MOM1_dom"/>
</dbReference>
<name>A0AAV6Y5C3_9LAMI</name>
<feature type="compositionally biased region" description="Basic and acidic residues" evidence="12">
    <location>
        <begin position="154"/>
        <end position="164"/>
    </location>
</feature>
<feature type="compositionally biased region" description="Low complexity" evidence="12">
    <location>
        <begin position="2246"/>
        <end position="2257"/>
    </location>
</feature>
<keyword evidence="6" id="KW-0378">Hydrolase</keyword>
<feature type="region of interest" description="Disordered" evidence="12">
    <location>
        <begin position="1762"/>
        <end position="1791"/>
    </location>
</feature>
<dbReference type="InterPro" id="IPR016197">
    <property type="entry name" value="Chromo-like_dom_sf"/>
</dbReference>
<dbReference type="SUPFAM" id="SSF57903">
    <property type="entry name" value="FYVE/PHD zinc finger"/>
    <property type="match status" value="1"/>
</dbReference>
<dbReference type="CDD" id="cd18793">
    <property type="entry name" value="SF2_C_SNF"/>
    <property type="match status" value="1"/>
</dbReference>
<dbReference type="GO" id="GO:0016887">
    <property type="term" value="F:ATP hydrolysis activity"/>
    <property type="evidence" value="ECO:0007669"/>
    <property type="project" value="TreeGrafter"/>
</dbReference>
<dbReference type="SUPFAM" id="SSF54160">
    <property type="entry name" value="Chromo domain-like"/>
    <property type="match status" value="2"/>
</dbReference>
<evidence type="ECO:0000259" key="13">
    <source>
        <dbReference type="PROSITE" id="PS50013"/>
    </source>
</evidence>
<feature type="region of interest" description="Disordered" evidence="12">
    <location>
        <begin position="1204"/>
        <end position="1263"/>
    </location>
</feature>
<dbReference type="InterPro" id="IPR000953">
    <property type="entry name" value="Chromo/chromo_shadow_dom"/>
</dbReference>
<dbReference type="Pfam" id="PF00176">
    <property type="entry name" value="SNF2-rel_dom"/>
    <property type="match status" value="1"/>
</dbReference>
<dbReference type="GO" id="GO:0005524">
    <property type="term" value="F:ATP binding"/>
    <property type="evidence" value="ECO:0007669"/>
    <property type="project" value="UniProtKB-KW"/>
</dbReference>
<feature type="compositionally biased region" description="Polar residues" evidence="12">
    <location>
        <begin position="1914"/>
        <end position="1931"/>
    </location>
</feature>
<comment type="subcellular location">
    <subcellularLocation>
        <location evidence="1">Nucleus</location>
    </subcellularLocation>
</comment>
<evidence type="ECO:0000256" key="12">
    <source>
        <dbReference type="SAM" id="MobiDB-lite"/>
    </source>
</evidence>
<evidence type="ECO:0000256" key="10">
    <source>
        <dbReference type="PROSITE-ProRule" id="PRU00146"/>
    </source>
</evidence>
<dbReference type="GO" id="GO:0003682">
    <property type="term" value="F:chromatin binding"/>
    <property type="evidence" value="ECO:0007669"/>
    <property type="project" value="TreeGrafter"/>
</dbReference>
<feature type="domain" description="PHD-type" evidence="14">
    <location>
        <begin position="360"/>
        <end position="409"/>
    </location>
</feature>
<dbReference type="InterPro" id="IPR049730">
    <property type="entry name" value="SNF2/RAD54-like_C"/>
</dbReference>
<feature type="compositionally biased region" description="Polar residues" evidence="12">
    <location>
        <begin position="1770"/>
        <end position="1780"/>
    </location>
</feature>
<evidence type="ECO:0000259" key="15">
    <source>
        <dbReference type="PROSITE" id="PS51194"/>
    </source>
</evidence>
<evidence type="ECO:0008006" key="18">
    <source>
        <dbReference type="Google" id="ProtNLM"/>
    </source>
</evidence>
<reference evidence="16" key="1">
    <citation type="submission" date="2019-10" db="EMBL/GenBank/DDBJ databases">
        <authorList>
            <person name="Zhang R."/>
            <person name="Pan Y."/>
            <person name="Wang J."/>
            <person name="Ma R."/>
            <person name="Yu S."/>
        </authorList>
    </citation>
    <scope>NUCLEOTIDE SEQUENCE</scope>
    <source>
        <strain evidence="16">LA-IB0</strain>
        <tissue evidence="16">Leaf</tissue>
    </source>
</reference>
<proteinExistence type="predicted"/>
<accession>A0AAV6Y5C3</accession>
<evidence type="ECO:0000259" key="14">
    <source>
        <dbReference type="PROSITE" id="PS50016"/>
    </source>
</evidence>
<dbReference type="PANTHER" id="PTHR45623:SF13">
    <property type="entry name" value="HELICASE PROTEIN MOM1"/>
    <property type="match status" value="1"/>
</dbReference>
<evidence type="ECO:0000256" key="3">
    <source>
        <dbReference type="ARBA" id="ARBA00022737"/>
    </source>
</evidence>
<dbReference type="SMART" id="SM00298">
    <property type="entry name" value="CHROMO"/>
    <property type="match status" value="2"/>
</dbReference>
<feature type="compositionally biased region" description="Basic and acidic residues" evidence="12">
    <location>
        <begin position="1247"/>
        <end position="1263"/>
    </location>
</feature>
<organism evidence="16 17">
    <name type="scientific">Buddleja alternifolia</name>
    <dbReference type="NCBI Taxonomy" id="168488"/>
    <lineage>
        <taxon>Eukaryota</taxon>
        <taxon>Viridiplantae</taxon>
        <taxon>Streptophyta</taxon>
        <taxon>Embryophyta</taxon>
        <taxon>Tracheophyta</taxon>
        <taxon>Spermatophyta</taxon>
        <taxon>Magnoliopsida</taxon>
        <taxon>eudicotyledons</taxon>
        <taxon>Gunneridae</taxon>
        <taxon>Pentapetalae</taxon>
        <taxon>asterids</taxon>
        <taxon>lamiids</taxon>
        <taxon>Lamiales</taxon>
        <taxon>Scrophulariaceae</taxon>
        <taxon>Buddlejeae</taxon>
        <taxon>Buddleja</taxon>
    </lineage>
</organism>
<feature type="region of interest" description="Disordered" evidence="12">
    <location>
        <begin position="1914"/>
        <end position="1937"/>
    </location>
</feature>
<dbReference type="PROSITE" id="PS50016">
    <property type="entry name" value="ZF_PHD_2"/>
    <property type="match status" value="1"/>
</dbReference>
<evidence type="ECO:0000256" key="9">
    <source>
        <dbReference type="ARBA" id="ARBA00023242"/>
    </source>
</evidence>
<keyword evidence="4" id="KW-0547">Nucleotide-binding</keyword>
<dbReference type="InterPro" id="IPR011011">
    <property type="entry name" value="Znf_FYVE_PHD"/>
</dbReference>
<dbReference type="InterPro" id="IPR019787">
    <property type="entry name" value="Znf_PHD-finger"/>
</dbReference>
<evidence type="ECO:0000256" key="11">
    <source>
        <dbReference type="SAM" id="Coils"/>
    </source>
</evidence>
<evidence type="ECO:0000313" key="17">
    <source>
        <dbReference type="Proteomes" id="UP000826271"/>
    </source>
</evidence>
<feature type="region of interest" description="Disordered" evidence="12">
    <location>
        <begin position="217"/>
        <end position="266"/>
    </location>
</feature>
<dbReference type="InterPro" id="IPR001965">
    <property type="entry name" value="Znf_PHD"/>
</dbReference>
<dbReference type="InterPro" id="IPR019786">
    <property type="entry name" value="Zinc_finger_PHD-type_CS"/>
</dbReference>
<dbReference type="Gene3D" id="2.40.50.40">
    <property type="match status" value="2"/>
</dbReference>
<keyword evidence="5 10" id="KW-0863">Zinc-finger</keyword>
<feature type="compositionally biased region" description="Basic residues" evidence="12">
    <location>
        <begin position="1145"/>
        <end position="1160"/>
    </location>
</feature>
<keyword evidence="9" id="KW-0539">Nucleus</keyword>
<dbReference type="Gene3D" id="6.10.250.1310">
    <property type="match status" value="1"/>
</dbReference>
<evidence type="ECO:0000256" key="7">
    <source>
        <dbReference type="ARBA" id="ARBA00022833"/>
    </source>
</evidence>
<feature type="compositionally biased region" description="Basic and acidic residues" evidence="12">
    <location>
        <begin position="241"/>
        <end position="252"/>
    </location>
</feature>
<keyword evidence="11" id="KW-0175">Coiled coil</keyword>
<dbReference type="GO" id="GO:0000785">
    <property type="term" value="C:chromatin"/>
    <property type="evidence" value="ECO:0007669"/>
    <property type="project" value="TreeGrafter"/>
</dbReference>
<protein>
    <recommendedName>
        <fullName evidence="18">Helicase protein MOM1</fullName>
    </recommendedName>
</protein>
<evidence type="ECO:0000256" key="5">
    <source>
        <dbReference type="ARBA" id="ARBA00022771"/>
    </source>
</evidence>
<sequence>MASDTRFRRKLTDEVDANSLKKIITNGKDSSGLRRFKLAGETLLTRHNTLSPDIGNENLSSSYSVSKQSAKTLSVPEWRRKKEKSVIQVPMESRKVEIPLESVGIKRKKMTARAFRALFKRQRLGLDVAVELEGSDKLSHSCSGNNREIGSEPMGKREDVSDESSRRVVAELRDGSVDRASDGPLQKLTDSFHDANILGNEISVDPNLMENVVDEPSRVSSDFRGTLDDSERLATHHSPTKNKDALESECLTRPRKSQRDAINSESGEKCMHPKVAETIPLSAKRAIRSLTGTCTLCSKEKRISYNSADMELCSCDCTVEKELDSSYTCKDKGDHGAAEKWDQRNPLNKRHSNCQMDGDQNVCAVCNKHGELLRCEGKNCKRCYHFCCLGSPVADVLPGIWYCPDCAIKKLQYGVHSVSEGAESIWGVREEKVSNDKGTRQKQYLVKYHGLAHIHNLWVPEKLLLLENPSLFYAKDQIRRWSVEWTIPHRLLRKRSILDKSHAASSSDTSESNYEWLVKWHGLDYDHASWELGNSYFLSSSVGRNLMKDYEIRRQKAKKEIDKCPKGSFELSKLPASGKSVNDNVLKNVNKLRECWYKRQNAVVFDNQEREMTVAFFIQSMAEICQSFLIVATSDSFSQWEAELARLAPSVDVVVYSGNIDTRKGIRASEFYEEGGRVMLQVLLSSPTVVLEDIDMLSCIRWQSVIFDEYQHSGISIDLEQMKMLTTDLRILIIGGQINDTTTEYLNILSLLESDADFNKLRGLKSETNDNLSKLKERLSRFIAYGSTFEVSKFVEYWVPVEISYCQLEQYCATLISNSIPLCSCSRTDEVGALRDTIPTLRKCCDHPYLVDSSMQERVFVERRLATEILDIGIKASGKLRLLDEMLTEVKTRGLQVLILFQLVLGSGGVSSGDILDDFLRHRFGENAYERVHAGLTLSRKQAALNRFNKENGKFVLMLENRACTSTIKLSSLDIIVIYDSDWNPENDLRALQKISIDSTVDHQIKVFRLYSSYTVEERALVLAKQNLNLNNNLQTSSRAISDSLLMWGATRLFRKLDNYHAETSPDIDIIYGKSLLNEVTKEFNLILSESRDDNDPNLAISKAKLNVVSYSTNTPMLGEAKIQFRDGEEPHMFWRNLLDGRSPKWKHLRGQSPRNRKRVQYLDGSPSKSNTKNDDVGKKHKTAVIENVGPASVQVELEKQVTEAAGSKEGLSRSIPHNQSPLSEREGVTLNNNPDDKSGRSSPSAEVEKCGSEERKSLADEQKSYHNSLQGCWIAASISKQKLDKKESLVQTKHLLNYQCTEEQVHAVYSKMRLLKPIYLQCSENTIDSVREEDISKDTSDVNEGGSQFPTSKLHNVSVKVGENFSNEEHCAGSEIDNEIKEVKKRCDKRMKKLIRKQREEIKEFYRIWEEKRLKLENDHEVEMAIVRSIHSQCSKRLKILDDNFAKKMEEHNLLKDLQLKELEAKQIAARDMERQKAAHWLDEAKACCSSELRAVGGARSLQSQSEDDAGCSEPSTHAEDQNRSKSVFSQANDVGQTDTSLNVEERACDEIRSVELDKEIPEEAIDIVPNESVDFVCPVELGNASDKEDEIGSTDTLVNRRDGTDEGAPGSLPLTGQILGPSVASPDPCVFSSQQVPQHEIQQIAGRNVEREKVAHWPTEAKACCSSEVRTLDGARSVPSQSEGEAGCSEMSTHIEDQNPSKSVFVQANDVAWPDTSLSVEERVYNEIRLVELDKEVPEGVLEIVPNENVDFVCPVELSNASDKGDETGSTDTLVNQRDGTDEASAGSLPLTGQILEPLVASPDLGVFSPQQRDTSVNGGERVCDEIRSVELEKETPQEVIKTLPNENVDFVHPYELSNASDEGDVIGSTDTLVNQRDGTDEAAAGSLSLMGQMLEPSVASLDLSVFSPQQMPQDEIQQSVENQSTSRSEVPAPEPIDTLTTFQLSPEFQSALQTEMTTSEHVDTVTAVGPSMELEGRDSPVIEDQGASHDTMATSQTVTAELPNQAPLQLGIDPTHQAAWNSCFFLEPLTNELEKICKEAEQLRKSHEDMVSKLKSDWENEVAQIRNKYETKLQDAKAEFGSKKIELDKNQNKVLLNRTLSEYFKIACYDAMSSELPEVQLGIPPSFMHQQSLQHSIRLHLGASASQPAPWRGPQIVPPTVEVLQQQSPPHSTGFCNVSNQNVVAPPVQAVQHAADLFSGAPFIPPIISATSRAGSLVGEDIRSAAPHLQSIRSISVSSPHQLLPPALPLPSTSQNRPEPLPALLNPSESALGLLVDMDDRPRLPSNHISSALPEIYPSFGSSGISHLETIGNLQGNMNSSAVGIDVVCLSDVEQHLEAL</sequence>
<dbReference type="Pfam" id="PF25029">
    <property type="entry name" value="MOM1"/>
    <property type="match status" value="1"/>
</dbReference>
<feature type="domain" description="Chromo" evidence="13">
    <location>
        <begin position="481"/>
        <end position="562"/>
    </location>
</feature>
<dbReference type="Proteomes" id="UP000826271">
    <property type="component" value="Unassembled WGS sequence"/>
</dbReference>
<gene>
    <name evidence="16" type="ORF">BUALT_Bualt02G0043600</name>
</gene>
<evidence type="ECO:0000256" key="1">
    <source>
        <dbReference type="ARBA" id="ARBA00004123"/>
    </source>
</evidence>
<dbReference type="SMART" id="SM00249">
    <property type="entry name" value="PHD"/>
    <property type="match status" value="1"/>
</dbReference>
<evidence type="ECO:0000256" key="8">
    <source>
        <dbReference type="ARBA" id="ARBA00022840"/>
    </source>
</evidence>
<evidence type="ECO:0000313" key="16">
    <source>
        <dbReference type="EMBL" id="KAG8387652.1"/>
    </source>
</evidence>
<dbReference type="Gene3D" id="3.40.50.300">
    <property type="entry name" value="P-loop containing nucleotide triphosphate hydrolases"/>
    <property type="match status" value="1"/>
</dbReference>
<keyword evidence="8" id="KW-0067">ATP-binding</keyword>
<dbReference type="SUPFAM" id="SSF52540">
    <property type="entry name" value="P-loop containing nucleoside triphosphate hydrolases"/>
    <property type="match status" value="2"/>
</dbReference>
<dbReference type="Pfam" id="PF00271">
    <property type="entry name" value="Helicase_C"/>
    <property type="match status" value="1"/>
</dbReference>
<feature type="region of interest" description="Disordered" evidence="12">
    <location>
        <begin position="1500"/>
        <end position="1542"/>
    </location>
</feature>
<dbReference type="PROSITE" id="PS50013">
    <property type="entry name" value="CHROMO_2"/>
    <property type="match status" value="1"/>
</dbReference>
<feature type="region of interest" description="Disordered" evidence="12">
    <location>
        <begin position="2246"/>
        <end position="2265"/>
    </location>
</feature>
<keyword evidence="7" id="KW-0862">Zinc</keyword>
<dbReference type="InterPro" id="IPR000330">
    <property type="entry name" value="SNF2_N"/>
</dbReference>
<feature type="region of interest" description="Disordered" evidence="12">
    <location>
        <begin position="1145"/>
        <end position="1180"/>
    </location>
</feature>